<feature type="binding site" evidence="5">
    <location>
        <position position="243"/>
    </location>
    <ligand>
        <name>FAD</name>
        <dbReference type="ChEBI" id="CHEBI:57692"/>
    </ligand>
</feature>
<accession>A0A9W8VCH0</accession>
<evidence type="ECO:0000256" key="2">
    <source>
        <dbReference type="ARBA" id="ARBA00005995"/>
    </source>
</evidence>
<dbReference type="PANTHER" id="PTHR43563:SF14">
    <property type="entry name" value="AMINE OXIDASE"/>
    <property type="match status" value="1"/>
</dbReference>
<evidence type="ECO:0000256" key="6">
    <source>
        <dbReference type="RuleBase" id="RU362067"/>
    </source>
</evidence>
<evidence type="ECO:0000256" key="4">
    <source>
        <dbReference type="ARBA" id="ARBA00048448"/>
    </source>
</evidence>
<dbReference type="Gene3D" id="3.90.660.10">
    <property type="match status" value="1"/>
</dbReference>
<evidence type="ECO:0000256" key="3">
    <source>
        <dbReference type="ARBA" id="ARBA00023002"/>
    </source>
</evidence>
<feature type="binding site" evidence="5">
    <location>
        <position position="435"/>
    </location>
    <ligand>
        <name>FAD</name>
        <dbReference type="ChEBI" id="CHEBI:57692"/>
    </ligand>
</feature>
<feature type="binding site" evidence="5">
    <location>
        <begin position="36"/>
        <end position="37"/>
    </location>
    <ligand>
        <name>FAD</name>
        <dbReference type="ChEBI" id="CHEBI:57692"/>
    </ligand>
</feature>
<dbReference type="InterPro" id="IPR002937">
    <property type="entry name" value="Amino_oxidase"/>
</dbReference>
<comment type="cofactor">
    <cofactor evidence="1 6">
        <name>FAD</name>
        <dbReference type="ChEBI" id="CHEBI:57692"/>
    </cofactor>
</comment>
<dbReference type="SUPFAM" id="SSF54373">
    <property type="entry name" value="FAD-linked reductases, C-terminal domain"/>
    <property type="match status" value="1"/>
</dbReference>
<comment type="catalytic activity">
    <reaction evidence="4">
        <text>a secondary aliphatic amine + O2 + H2O = a primary amine + an aldehyde + H2O2</text>
        <dbReference type="Rhea" id="RHEA:26414"/>
        <dbReference type="ChEBI" id="CHEBI:15377"/>
        <dbReference type="ChEBI" id="CHEBI:15379"/>
        <dbReference type="ChEBI" id="CHEBI:16240"/>
        <dbReference type="ChEBI" id="CHEBI:17478"/>
        <dbReference type="ChEBI" id="CHEBI:58855"/>
        <dbReference type="ChEBI" id="CHEBI:65296"/>
        <dbReference type="EC" id="1.4.3.4"/>
    </reaction>
</comment>
<dbReference type="GO" id="GO:0097621">
    <property type="term" value="F:monoamine oxidase activity"/>
    <property type="evidence" value="ECO:0007669"/>
    <property type="project" value="UniProtKB-EC"/>
</dbReference>
<feature type="binding site" evidence="5">
    <location>
        <position position="17"/>
    </location>
    <ligand>
        <name>FAD</name>
        <dbReference type="ChEBI" id="CHEBI:57692"/>
    </ligand>
</feature>
<evidence type="ECO:0000259" key="7">
    <source>
        <dbReference type="Pfam" id="PF01593"/>
    </source>
</evidence>
<dbReference type="AlphaFoldDB" id="A0A9W8VCH0"/>
<evidence type="ECO:0000256" key="1">
    <source>
        <dbReference type="ARBA" id="ARBA00001974"/>
    </source>
</evidence>
<protein>
    <recommendedName>
        <fullName evidence="6">Amine oxidase</fullName>
        <ecNumber evidence="6">1.4.3.-</ecNumber>
    </recommendedName>
</protein>
<comment type="caution">
    <text evidence="8">The sequence shown here is derived from an EMBL/GenBank/DDBJ whole genome shotgun (WGS) entry which is preliminary data.</text>
</comment>
<dbReference type="PANTHER" id="PTHR43563">
    <property type="entry name" value="AMINE OXIDASE"/>
    <property type="match status" value="1"/>
</dbReference>
<gene>
    <name evidence="8" type="ORF">NW762_011147</name>
</gene>
<dbReference type="PRINTS" id="PR00757">
    <property type="entry name" value="AMINEOXDASEF"/>
</dbReference>
<comment type="similarity">
    <text evidence="2 6">Belongs to the flavin monoamine oxidase family.</text>
</comment>
<dbReference type="OrthoDB" id="5046242at2759"/>
<dbReference type="SUPFAM" id="SSF51905">
    <property type="entry name" value="FAD/NAD(P)-binding domain"/>
    <property type="match status" value="1"/>
</dbReference>
<dbReference type="EMBL" id="JAOQAZ010000027">
    <property type="protein sequence ID" value="KAJ4251850.1"/>
    <property type="molecule type" value="Genomic_DNA"/>
</dbReference>
<keyword evidence="9" id="KW-1185">Reference proteome</keyword>
<keyword evidence="6" id="KW-0285">Flavoprotein</keyword>
<proteinExistence type="inferred from homology"/>
<name>A0A9W8VCH0_9HYPO</name>
<dbReference type="EC" id="1.4.3.-" evidence="6"/>
<reference evidence="8" key="1">
    <citation type="submission" date="2022-09" db="EMBL/GenBank/DDBJ databases">
        <title>Fusarium specimens isolated from Avocado Roots.</title>
        <authorList>
            <person name="Stajich J."/>
            <person name="Roper C."/>
            <person name="Heimlech-Rivalta G."/>
        </authorList>
    </citation>
    <scope>NUCLEOTIDE SEQUENCE</scope>
    <source>
        <strain evidence="8">CF00136</strain>
    </source>
</reference>
<dbReference type="Proteomes" id="UP001152049">
    <property type="component" value="Unassembled WGS sequence"/>
</dbReference>
<sequence length="467" mass="50874">MTSSAHLDVIVIGAGLSGLRAATELHAAGISYVVLEANDRVGGKTLSVPVNSDGTAFVDMGAAWINDSNQSEMFTLSKEFGFDLVVQKAEGRSLYQDAEGNVKTIPFGLPADLSEEQLAEMQSIIAKFKGYVERTDIENPHLGSDAEELDSLTALEFANKVFGGSLAGLLVTTLTRALLGVEADELSALFLVDYIKSGTGLDNISSDGKDGGQYMRNRQGNERFSTKLCEKLRNGSVKLNSPVVDVIQSDEGCTVKTLDSREYHAKKVIVSIPTSLYSRVNFKPGLPHAKKELGESTELGYFSKIVLLFEEAWWRDADLLGIFTSLDGPISFTRDTSVPEDGQYSITCFMVGQPGRDWSRLSPKDRRDVVLKQFRAASSAAVDRVPEPINIIEKDWSKDHWFQGGPSPVMKPGVMTGAGKAIRDPFQNIHFVGTETSLVWKGYMEGAVRSGTRGAREVLEALNRTSS</sequence>
<keyword evidence="6" id="KW-0274">FAD</keyword>
<dbReference type="InterPro" id="IPR001613">
    <property type="entry name" value="Flavin_amine_oxidase"/>
</dbReference>
<dbReference type="Pfam" id="PF01593">
    <property type="entry name" value="Amino_oxidase"/>
    <property type="match status" value="1"/>
</dbReference>
<evidence type="ECO:0000313" key="8">
    <source>
        <dbReference type="EMBL" id="KAJ4251850.1"/>
    </source>
</evidence>
<keyword evidence="3 6" id="KW-0560">Oxidoreductase</keyword>
<dbReference type="Gene3D" id="1.10.405.10">
    <property type="entry name" value="Guanine Nucleotide Dissociation Inhibitor, domain 1"/>
    <property type="match status" value="1"/>
</dbReference>
<feature type="binding site" evidence="5">
    <location>
        <position position="349"/>
    </location>
    <ligand>
        <name>substrate</name>
    </ligand>
</feature>
<organism evidence="8 9">
    <name type="scientific">Fusarium torreyae</name>
    <dbReference type="NCBI Taxonomy" id="1237075"/>
    <lineage>
        <taxon>Eukaryota</taxon>
        <taxon>Fungi</taxon>
        <taxon>Dikarya</taxon>
        <taxon>Ascomycota</taxon>
        <taxon>Pezizomycotina</taxon>
        <taxon>Sordariomycetes</taxon>
        <taxon>Hypocreomycetidae</taxon>
        <taxon>Hypocreales</taxon>
        <taxon>Nectriaceae</taxon>
        <taxon>Fusarium</taxon>
    </lineage>
</organism>
<dbReference type="InterPro" id="IPR036188">
    <property type="entry name" value="FAD/NAD-bd_sf"/>
</dbReference>
<dbReference type="InterPro" id="IPR050703">
    <property type="entry name" value="Flavin_MAO"/>
</dbReference>
<evidence type="ECO:0000313" key="9">
    <source>
        <dbReference type="Proteomes" id="UP001152049"/>
    </source>
</evidence>
<evidence type="ECO:0000256" key="5">
    <source>
        <dbReference type="PIRSR" id="PIRSR601613-1"/>
    </source>
</evidence>
<feature type="domain" description="Amine oxidase" evidence="7">
    <location>
        <begin position="16"/>
        <end position="459"/>
    </location>
</feature>
<dbReference type="Gene3D" id="3.50.50.60">
    <property type="entry name" value="FAD/NAD(P)-binding domain"/>
    <property type="match status" value="1"/>
</dbReference>